<evidence type="ECO:0000313" key="2">
    <source>
        <dbReference type="EMBL" id="TDK43602.1"/>
    </source>
</evidence>
<dbReference type="Pfam" id="PF13573">
    <property type="entry name" value="SprB"/>
    <property type="match status" value="2"/>
</dbReference>
<dbReference type="PANTHER" id="PTHR46534:SF1">
    <property type="entry name" value="IGGFC-BINDING PROTEIN N-TERMINAL DOMAIN-CONTAINING PROTEIN"/>
    <property type="match status" value="1"/>
</dbReference>
<dbReference type="Pfam" id="PF18911">
    <property type="entry name" value="PKD_4"/>
    <property type="match status" value="1"/>
</dbReference>
<feature type="domain" description="PKD" evidence="1">
    <location>
        <begin position="497"/>
        <end position="542"/>
    </location>
</feature>
<dbReference type="PROSITE" id="PS50093">
    <property type="entry name" value="PKD"/>
    <property type="match status" value="1"/>
</dbReference>
<evidence type="ECO:0000313" key="3">
    <source>
        <dbReference type="Proteomes" id="UP000295438"/>
    </source>
</evidence>
<name>A0A4R5UWG7_9BACT</name>
<dbReference type="SMART" id="SM00089">
    <property type="entry name" value="PKD"/>
    <property type="match status" value="1"/>
</dbReference>
<dbReference type="SUPFAM" id="SSF49299">
    <property type="entry name" value="PKD domain"/>
    <property type="match status" value="1"/>
</dbReference>
<dbReference type="InterPro" id="IPR035986">
    <property type="entry name" value="PKD_dom_sf"/>
</dbReference>
<dbReference type="AlphaFoldDB" id="A0A4R5UWG7"/>
<dbReference type="Gene3D" id="2.60.40.10">
    <property type="entry name" value="Immunoglobulins"/>
    <property type="match status" value="1"/>
</dbReference>
<dbReference type="InterPro" id="IPR000601">
    <property type="entry name" value="PKD_dom"/>
</dbReference>
<dbReference type="Proteomes" id="UP000295438">
    <property type="component" value="Unassembled WGS sequence"/>
</dbReference>
<dbReference type="RefSeq" id="WP_133391276.1">
    <property type="nucleotide sequence ID" value="NZ_SMUW01000035.1"/>
</dbReference>
<sequence length="1045" mass="112430">MIRRVWESKMSVGKRLIALLLMLLPFLSHAQISTIGREFYIGFMDNNRRNSQPDRVVVIITAVEEAAGTIQTPRQSITFDLEPGEQLIREFDGDGEGVIHRGSGAVDFKPFKVTSSGDLTVHAINGREYSTDGTVILPTTALSSEYLVMAHYDVVDPSLDPGSNQNFESTLLVVAIENNTQVEVIPTAPTVNTIPAGAPIQFTLNAGESYQIKANGDLTGSRVRVLNANSDSCKLLAVFGGNKTSSAGDCGTSGDHIFQQAYPLESWGKEYIHVPLAGRTSGEIVKVLASENDTEIRVNGVLRATLDAREFTRFEFGKDELALIETSKPSSVAVIAKSGACNEFGVAPLGDPTLFLLSPNSQQLESITFSTGKLIGGFNQDIEHFVTILVESDAVNQTILNGQAVGNQFQSVLNSGFSYARIKVPFGVNTLSNPEGFIGYVYGSGSIESYGFAIGASLENVQFETETTYDFEVVGDRVACLDQEGLWEIFPDDSRFVDFSWDFGDDSGLKNGKAVNHTFTEPGDYEVTVFASTGDGSCGSETEFNFEVTVEDIGAELSGPTSLCPETAGVRYFLEDEVGVFDVIWEVEGGTFTEVNDLEIVVDWGIANPAAYVLAIPVAENGCQGQTLELEITLDESITPDLPEGQLGLCGTNTGPFDYVVPFPQAGKEYEWFITGGSIIGNTISESIQVEWDPNAPTRSLFYEERLPGGGTCFGTSEVLTVDQFPELSVELGSAISPSCPGDQNGQIELNISGGSGLFAFEWSHDPNLNEPIAEGLVAGVYQVLVRDLQGCGDFPFEVEIQDPAPIELLSITQNRPLCKASGDGQVILEMIGGTAPFTAVGNQSEWNSGILTVSGISEGEFNLLVQDDNGCTFPVQGIMEAPEALEISFEQLSPGCPGGVDGAIRVIPTGGTAPYQIIWEQGGNSDILESLSSGEYGVRVIDSNGCEVSGVGVVPDARPAVRMPTGFDPQDGPYQPVSNCSISYELLIFDRWGQLLYSGVEGWNGLFKGESMPVGVYTYYLNYEYALESGLQTDQIRGSFTLIQ</sequence>
<reference evidence="2 3" key="1">
    <citation type="submission" date="2019-03" db="EMBL/GenBank/DDBJ databases">
        <title>Algoriphagus aquimaris sp. nov., isolated form marine sediment in Pohang, Korea.</title>
        <authorList>
            <person name="Kim J."/>
            <person name="Yoon S.-H."/>
            <person name="Lee S.-S."/>
        </authorList>
    </citation>
    <scope>NUCLEOTIDE SEQUENCE [LARGE SCALE GENOMIC DNA]</scope>
    <source>
        <strain evidence="2 3">F21</strain>
    </source>
</reference>
<dbReference type="CDD" id="cd00146">
    <property type="entry name" value="PKD"/>
    <property type="match status" value="1"/>
</dbReference>
<keyword evidence="3" id="KW-1185">Reference proteome</keyword>
<protein>
    <submittedName>
        <fullName evidence="2">PKD domain-containing protein</fullName>
    </submittedName>
</protein>
<accession>A0A4R5UWG7</accession>
<dbReference type="InterPro" id="IPR022409">
    <property type="entry name" value="PKD/Chitinase_dom"/>
</dbReference>
<proteinExistence type="predicted"/>
<dbReference type="InterPro" id="IPR025667">
    <property type="entry name" value="SprB_repeat"/>
</dbReference>
<evidence type="ECO:0000259" key="1">
    <source>
        <dbReference type="PROSITE" id="PS50093"/>
    </source>
</evidence>
<dbReference type="InterPro" id="IPR035234">
    <property type="entry name" value="IgGFc-bd_N"/>
</dbReference>
<dbReference type="PANTHER" id="PTHR46534">
    <property type="entry name" value="IGGFC_BINDING DOMAIN-CONTAINING PROTEIN"/>
    <property type="match status" value="1"/>
</dbReference>
<gene>
    <name evidence="2" type="ORF">E1898_13460</name>
</gene>
<comment type="caution">
    <text evidence="2">The sequence shown here is derived from an EMBL/GenBank/DDBJ whole genome shotgun (WGS) entry which is preliminary data.</text>
</comment>
<dbReference type="EMBL" id="SMUW01000035">
    <property type="protein sequence ID" value="TDK43602.1"/>
    <property type="molecule type" value="Genomic_DNA"/>
</dbReference>
<dbReference type="Pfam" id="PF17517">
    <property type="entry name" value="IgGFc_binding"/>
    <property type="match status" value="1"/>
</dbReference>
<organism evidence="2 3">
    <name type="scientific">Algoriphagus formosus</name>
    <dbReference type="NCBI Taxonomy" id="2007308"/>
    <lineage>
        <taxon>Bacteria</taxon>
        <taxon>Pseudomonadati</taxon>
        <taxon>Bacteroidota</taxon>
        <taxon>Cytophagia</taxon>
        <taxon>Cytophagales</taxon>
        <taxon>Cyclobacteriaceae</taxon>
        <taxon>Algoriphagus</taxon>
    </lineage>
</organism>
<dbReference type="InterPro" id="IPR013783">
    <property type="entry name" value="Ig-like_fold"/>
</dbReference>